<gene>
    <name evidence="3" type="ORF">E5083_16175</name>
</gene>
<dbReference type="Gene3D" id="3.40.50.1820">
    <property type="entry name" value="alpha/beta hydrolase"/>
    <property type="match status" value="1"/>
</dbReference>
<dbReference type="EMBL" id="SRRT01000004">
    <property type="protein sequence ID" value="TGN76715.1"/>
    <property type="molecule type" value="Genomic_DNA"/>
</dbReference>
<feature type="domain" description="Thioesterase" evidence="2">
    <location>
        <begin position="5"/>
        <end position="217"/>
    </location>
</feature>
<dbReference type="InterPro" id="IPR001031">
    <property type="entry name" value="Thioesterase"/>
</dbReference>
<evidence type="ECO:0000313" key="3">
    <source>
        <dbReference type="EMBL" id="TGN76715.1"/>
    </source>
</evidence>
<proteinExistence type="inferred from homology"/>
<evidence type="ECO:0000259" key="2">
    <source>
        <dbReference type="Pfam" id="PF00975"/>
    </source>
</evidence>
<dbReference type="InterPro" id="IPR012223">
    <property type="entry name" value="TEII"/>
</dbReference>
<dbReference type="SUPFAM" id="SSF53474">
    <property type="entry name" value="alpha/beta-Hydrolases"/>
    <property type="match status" value="1"/>
</dbReference>
<comment type="caution">
    <text evidence="3">The sequence shown here is derived from an EMBL/GenBank/DDBJ whole genome shotgun (WGS) entry which is preliminary data.</text>
</comment>
<dbReference type="AlphaFoldDB" id="A0A4Z1D4L6"/>
<keyword evidence="4" id="KW-1185">Reference proteome</keyword>
<name>A0A4Z1D4L6_9ACTN</name>
<organism evidence="3 4">
    <name type="scientific">Streptomyces bauhiniae</name>
    <dbReference type="NCBI Taxonomy" id="2340725"/>
    <lineage>
        <taxon>Bacteria</taxon>
        <taxon>Bacillati</taxon>
        <taxon>Actinomycetota</taxon>
        <taxon>Actinomycetes</taxon>
        <taxon>Kitasatosporales</taxon>
        <taxon>Streptomycetaceae</taxon>
        <taxon>Streptomyces</taxon>
    </lineage>
</organism>
<dbReference type="GO" id="GO:0008610">
    <property type="term" value="P:lipid biosynthetic process"/>
    <property type="evidence" value="ECO:0007669"/>
    <property type="project" value="TreeGrafter"/>
</dbReference>
<comment type="similarity">
    <text evidence="1">Belongs to the thioesterase family.</text>
</comment>
<reference evidence="3 4" key="1">
    <citation type="submission" date="2019-04" db="EMBL/GenBank/DDBJ databases">
        <title>Streptomyces sp. nov. Bv016 isolated from bark of Buahinia variegata.</title>
        <authorList>
            <person name="Kanchanasin P."/>
            <person name="Tanasupawat S."/>
            <person name="Yuki M."/>
            <person name="Kudo T."/>
        </authorList>
    </citation>
    <scope>NUCLEOTIDE SEQUENCE [LARGE SCALE GENOMIC DNA]</scope>
    <source>
        <strain evidence="3 4">Bv016</strain>
    </source>
</reference>
<evidence type="ECO:0000313" key="4">
    <source>
        <dbReference type="Proteomes" id="UP000298159"/>
    </source>
</evidence>
<dbReference type="Pfam" id="PF00975">
    <property type="entry name" value="Thioesterase"/>
    <property type="match status" value="1"/>
</dbReference>
<dbReference type="PANTHER" id="PTHR11487:SF0">
    <property type="entry name" value="S-ACYL FATTY ACID SYNTHASE THIOESTERASE, MEDIUM CHAIN"/>
    <property type="match status" value="1"/>
</dbReference>
<dbReference type="GeneID" id="95449140"/>
<sequence>MTLSLMCLPYAGGGAGVFRPWQNQPDLPFRVVPVQLPGRDEWFVQDPCTTMADAARVCAGQIREAADTGPFAVFGHSFGALLAYETVRLLAAEGAPLPEHLVVSGAAAPDVDRPRMDGAALDDDAFVARLRGLVGYDHEAWHEPELRELLLPALRADLAVQDAYVPSPGPPLPMPLTVLRGTGDDLVRHEDAARWAEYAASGAHVVDMPGGHMYFTEDWPLLWKTLGTLLADHG</sequence>
<dbReference type="InterPro" id="IPR029058">
    <property type="entry name" value="AB_hydrolase_fold"/>
</dbReference>
<protein>
    <submittedName>
        <fullName evidence="3">Thioesterase</fullName>
    </submittedName>
</protein>
<dbReference type="Proteomes" id="UP000298159">
    <property type="component" value="Unassembled WGS sequence"/>
</dbReference>
<evidence type="ECO:0000256" key="1">
    <source>
        <dbReference type="ARBA" id="ARBA00007169"/>
    </source>
</evidence>
<accession>A0A4Z1D4L6</accession>
<dbReference type="PANTHER" id="PTHR11487">
    <property type="entry name" value="THIOESTERASE"/>
    <property type="match status" value="1"/>
</dbReference>
<dbReference type="RefSeq" id="WP_135786394.1">
    <property type="nucleotide sequence ID" value="NZ_SRRT01000004.1"/>
</dbReference>